<dbReference type="SUPFAM" id="SSF52540">
    <property type="entry name" value="P-loop containing nucleoside triphosphate hydrolases"/>
    <property type="match status" value="1"/>
</dbReference>
<organism evidence="2 3">
    <name type="scientific">Urinicoccus massiliensis</name>
    <dbReference type="NCBI Taxonomy" id="1723382"/>
    <lineage>
        <taxon>Bacteria</taxon>
        <taxon>Bacillati</taxon>
        <taxon>Bacillota</taxon>
        <taxon>Tissierellia</taxon>
        <taxon>Tissierellales</taxon>
        <taxon>Peptoniphilaceae</taxon>
        <taxon>Urinicoccus</taxon>
    </lineage>
</organism>
<dbReference type="InterPro" id="IPR052754">
    <property type="entry name" value="NTPase_KAP_P-loop"/>
</dbReference>
<dbReference type="EMBL" id="CAACYI010000001">
    <property type="protein sequence ID" value="VFB17299.1"/>
    <property type="molecule type" value="Genomic_DNA"/>
</dbReference>
<evidence type="ECO:0000259" key="1">
    <source>
        <dbReference type="Pfam" id="PF07693"/>
    </source>
</evidence>
<evidence type="ECO:0000313" key="3">
    <source>
        <dbReference type="Proteomes" id="UP000377798"/>
    </source>
</evidence>
<sequence length="580" mass="66940">MKTGYTDRPILNLNEDLLGVKKYIDGLIDYITICSTPMTIAIQGDWGTGKTSIMNMIKDGIKDKCLYSWFNTWEYSQFNMSDELVISLLKSMVDSLNIKEENNNLNKSLKILANSLKSGTLMAIEMAAGDRVADTAEKVIDGFTNKDQADYFNSIKELKEQFQNHINYALKTSGKDRVIMFVDDLDRLNPEKAIELLEVLKNFLDCDNCVFILAIDYKVVYKGVKLKYNNVLDENKGKAFFEKIIQLPFKVPVVEYNLYNYVKHSLQEIGYSDDINVNLCVDLISNSIGKNPRAIKRLLNSALLLKKIQGDKLFIKENELILFGILCLQLSYEEVYNFFVTNLGDFNTFDELKKLTDENFYMESDEGKSLAEELSLDRDSILRVTKLMNSIINTIDQDNIKTPSEEKILNFINLVGISTITSAYLIDDSNTKLEDEYRYKNRELCKAIKSKMLEEITGIEFKVYQPRKNYDYWKRWNACVYFYHKLDDAEISVELHLITKIDTGITDVFYKVISTSSKMEDKLKVKNLLQEKLENLNGFAWNMDTGTYSMKFKNISECESDELVNLTSDKYKEIVDLIIC</sequence>
<dbReference type="Pfam" id="PF07693">
    <property type="entry name" value="KAP_NTPase"/>
    <property type="match status" value="1"/>
</dbReference>
<accession>A0A8H2M6E5</accession>
<dbReference type="InterPro" id="IPR011646">
    <property type="entry name" value="KAP_P-loop"/>
</dbReference>
<comment type="caution">
    <text evidence="2">The sequence shown here is derived from an EMBL/GenBank/DDBJ whole genome shotgun (WGS) entry which is preliminary data.</text>
</comment>
<proteinExistence type="predicted"/>
<dbReference type="PANTHER" id="PTHR22674:SF6">
    <property type="entry name" value="NTPASE KAP FAMILY P-LOOP DOMAIN-CONTAINING PROTEIN 1"/>
    <property type="match status" value="1"/>
</dbReference>
<feature type="domain" description="KAP NTPase" evidence="1">
    <location>
        <begin position="21"/>
        <end position="301"/>
    </location>
</feature>
<dbReference type="InterPro" id="IPR027417">
    <property type="entry name" value="P-loop_NTPase"/>
</dbReference>
<dbReference type="PANTHER" id="PTHR22674">
    <property type="entry name" value="NTPASE, KAP FAMILY P-LOOP DOMAIN-CONTAINING 1"/>
    <property type="match status" value="1"/>
</dbReference>
<dbReference type="Proteomes" id="UP000377798">
    <property type="component" value="Unassembled WGS sequence"/>
</dbReference>
<evidence type="ECO:0000313" key="2">
    <source>
        <dbReference type="EMBL" id="VFB17299.1"/>
    </source>
</evidence>
<protein>
    <submittedName>
        <fullName evidence="2">Predicted P-loop ATPase</fullName>
    </submittedName>
</protein>
<gene>
    <name evidence="2" type="ORF">NCTC13150_01886</name>
</gene>
<reference evidence="2 3" key="1">
    <citation type="submission" date="2019-02" db="EMBL/GenBank/DDBJ databases">
        <authorList>
            <consortium name="Pathogen Informatics"/>
        </authorList>
    </citation>
    <scope>NUCLEOTIDE SEQUENCE [LARGE SCALE GENOMIC DNA]</scope>
    <source>
        <strain evidence="2 3">3012STDY7089603</strain>
    </source>
</reference>
<dbReference type="RefSeq" id="WP_165478667.1">
    <property type="nucleotide sequence ID" value="NZ_CAACYI010000001.1"/>
</dbReference>
<name>A0A8H2M6E5_9FIRM</name>
<dbReference type="Gene3D" id="3.40.50.300">
    <property type="entry name" value="P-loop containing nucleotide triphosphate hydrolases"/>
    <property type="match status" value="1"/>
</dbReference>
<keyword evidence="3" id="KW-1185">Reference proteome</keyword>
<dbReference type="AlphaFoldDB" id="A0A8H2M6E5"/>